<dbReference type="GO" id="GO:0008270">
    <property type="term" value="F:zinc ion binding"/>
    <property type="evidence" value="ECO:0007669"/>
    <property type="project" value="UniProtKB-KW"/>
</dbReference>
<dbReference type="GO" id="GO:0005634">
    <property type="term" value="C:nucleus"/>
    <property type="evidence" value="ECO:0007669"/>
    <property type="project" value="UniProtKB-SubCell"/>
</dbReference>
<dbReference type="GO" id="GO:0008168">
    <property type="term" value="F:methyltransferase activity"/>
    <property type="evidence" value="ECO:0007669"/>
    <property type="project" value="UniProtKB-KW"/>
</dbReference>
<evidence type="ECO:0000256" key="1">
    <source>
        <dbReference type="ARBA" id="ARBA00004123"/>
    </source>
</evidence>
<keyword evidence="10" id="KW-0808">Transferase</keyword>
<dbReference type="Gene3D" id="2.30.30.140">
    <property type="match status" value="1"/>
</dbReference>
<dbReference type="Gene3D" id="2.60.120.650">
    <property type="entry name" value="Cupin"/>
    <property type="match status" value="1"/>
</dbReference>
<dbReference type="InterPro" id="IPR003347">
    <property type="entry name" value="JmjC_dom"/>
</dbReference>
<evidence type="ECO:0000313" key="11">
    <source>
        <dbReference type="EMBL" id="JAP62028.1"/>
    </source>
</evidence>
<accession>A0A0V0J8J0</accession>
<dbReference type="GO" id="GO:0051864">
    <property type="term" value="F:histone H3K36 demethylase activity"/>
    <property type="evidence" value="ECO:0007669"/>
    <property type="project" value="TreeGrafter"/>
</dbReference>
<feature type="domain" description="JmjN" evidence="8">
    <location>
        <begin position="26"/>
        <end position="68"/>
    </location>
</feature>
<evidence type="ECO:0000259" key="9">
    <source>
        <dbReference type="PROSITE" id="PS51184"/>
    </source>
</evidence>
<reference evidence="11" key="1">
    <citation type="submission" date="2016-01" db="EMBL/GenBank/DDBJ databases">
        <title>Reference transcriptome for the parasite Schistocephalus solidus: insights into the molecular evolution of parasitism.</title>
        <authorList>
            <person name="Hebert F.O."/>
            <person name="Grambauer S."/>
            <person name="Barber I."/>
            <person name="Landry C.R."/>
            <person name="Aubin-Horth N."/>
        </authorList>
    </citation>
    <scope>NUCLEOTIDE SEQUENCE</scope>
</reference>
<keyword evidence="2" id="KW-0479">Metal-binding</keyword>
<dbReference type="GO" id="GO:0000785">
    <property type="term" value="C:chromatin"/>
    <property type="evidence" value="ECO:0007669"/>
    <property type="project" value="TreeGrafter"/>
</dbReference>
<dbReference type="Gene3D" id="3.10.330.70">
    <property type="match status" value="1"/>
</dbReference>
<keyword evidence="4" id="KW-0862">Zinc</keyword>
<keyword evidence="6" id="KW-0223">Dioxygenase</keyword>
<evidence type="ECO:0000259" key="8">
    <source>
        <dbReference type="PROSITE" id="PS51183"/>
    </source>
</evidence>
<dbReference type="PANTHER" id="PTHR10694">
    <property type="entry name" value="LYSINE-SPECIFIC DEMETHYLASE"/>
    <property type="match status" value="1"/>
</dbReference>
<dbReference type="InterPro" id="IPR002999">
    <property type="entry name" value="Tudor"/>
</dbReference>
<dbReference type="InterPro" id="IPR013083">
    <property type="entry name" value="Znf_RING/FYVE/PHD"/>
</dbReference>
<dbReference type="InterPro" id="IPR001965">
    <property type="entry name" value="Znf_PHD"/>
</dbReference>
<comment type="subcellular location">
    <subcellularLocation>
        <location evidence="1">Nucleus</location>
    </subcellularLocation>
</comment>
<evidence type="ECO:0000313" key="10">
    <source>
        <dbReference type="EMBL" id="JAP52862.1"/>
    </source>
</evidence>
<dbReference type="PROSITE" id="PS51184">
    <property type="entry name" value="JMJC"/>
    <property type="match status" value="1"/>
</dbReference>
<dbReference type="SMART" id="SM00333">
    <property type="entry name" value="TUDOR"/>
    <property type="match status" value="2"/>
</dbReference>
<organism evidence="11">
    <name type="scientific">Schistocephalus solidus</name>
    <name type="common">Tapeworm</name>
    <dbReference type="NCBI Taxonomy" id="70667"/>
    <lineage>
        <taxon>Eukaryota</taxon>
        <taxon>Metazoa</taxon>
        <taxon>Spiralia</taxon>
        <taxon>Lophotrochozoa</taxon>
        <taxon>Platyhelminthes</taxon>
        <taxon>Cestoda</taxon>
        <taxon>Eucestoda</taxon>
        <taxon>Diphyllobothriidea</taxon>
        <taxon>Diphyllobothriidae</taxon>
        <taxon>Schistocephalus</taxon>
    </lineage>
</organism>
<keyword evidence="5" id="KW-0156">Chromatin regulator</keyword>
<dbReference type="Pfam" id="PF02373">
    <property type="entry name" value="JmjC"/>
    <property type="match status" value="1"/>
</dbReference>
<dbReference type="Gene3D" id="3.30.40.10">
    <property type="entry name" value="Zinc/RING finger domain, C3HC4 (zinc finger)"/>
    <property type="match status" value="1"/>
</dbReference>
<protein>
    <submittedName>
        <fullName evidence="10">Putative lysine-specific demethylase 4B</fullName>
    </submittedName>
</protein>
<dbReference type="SUPFAM" id="SSF57903">
    <property type="entry name" value="FYVE/PHD zinc finger"/>
    <property type="match status" value="1"/>
</dbReference>
<dbReference type="EMBL" id="GEEE01001197">
    <property type="protein sequence ID" value="JAP62028.1"/>
    <property type="molecule type" value="Transcribed_RNA"/>
</dbReference>
<gene>
    <name evidence="10" type="primary">KDM4B</name>
    <name evidence="11" type="ORF">TR128204</name>
</gene>
<dbReference type="GO" id="GO:0032454">
    <property type="term" value="F:histone H3K9 demethylase activity"/>
    <property type="evidence" value="ECO:0007669"/>
    <property type="project" value="TreeGrafter"/>
</dbReference>
<proteinExistence type="predicted"/>
<sequence length="958" mass="108518">MTCTGIRYGPHICLEETLSLGSLPPVPTYRPTEAEFADFSACLSSIEEMGAHHMGLCKIIPPKTWCPRRRGYEDLSNFVIERPIIQLTSGTAGVYFQVRGLGIHLIERSQDVRSQKNLTFEKFAKLSKSAKAQRPRFRNISELESQYWSSIKNLQPLYGANVSGTLTDPTEPAFNIPNLESALSLVLAEENVQINGVNTPYLYFGMWATTFAWHVEDIDLYSINYLHFGSPKLWYVIPPAFARRFEAFAREHFKPEFLGCRSFLRHKSVLIHPDVLAEAGIPTRKILQYEGEIMCTFPYGYHAGFNTGLNCAESTNFALPRWVEYGKKATICKCWDDTVRLNMTPFVRKYQPELFEAWCRGQDTAPHPLELYCHFRWGDTQWDRGDYQKQQQPLDFGILEPVEDDLSESSSDDVCICDPIKKACCPVKPYRDEADLNVRGLYYSLAALRMAVLPRYLHRKPIFQALWCGAEERLDAEVYFNELMGAAEPFCSICSFFWPPTVVRKALQGADYGQPLPDFSEPYLSEVAFIRVPADFPRINLEENPASRVLRCASCHVVVHARCYGLPDLETCYNRADLESWICDACSSHASRGRPRCCLCPIRGGALKRLENSSQDGQSFWVHLACAIAVGKGCRFVDVVRRRPLLLRRSELQSNPPSHLPSSASNFHSWDSCRSTPAFLRTGSPPSGGRPALQTSVRQLYRDAYVWEPLKRPKRSARPEPQIITSPRVRKRGRHPKSTTVASRLRGTLRSSVGTTASTSRERCELCCLPAPGGPANLPLVACWHENCPGRVHLTCAQLSGYLVATGRYPHCLYVACRRHPAEYREHEQNDNEVPLEPGDSVYALDSATGHYYPARAEELLVPSVCKVAFFDGTFSRDTPIDCILDHDWSKNGPPKVGTLVKVKWEDGCEYSAIFQGCTLEKWKVRFLNGDAKRLRRDKIFRVNQQIPTHIRKLIISL</sequence>
<evidence type="ECO:0000256" key="6">
    <source>
        <dbReference type="ARBA" id="ARBA00022964"/>
    </source>
</evidence>
<dbReference type="SUPFAM" id="SSF51197">
    <property type="entry name" value="Clavaminate synthase-like"/>
    <property type="match status" value="1"/>
</dbReference>
<evidence type="ECO:0000256" key="2">
    <source>
        <dbReference type="ARBA" id="ARBA00022723"/>
    </source>
</evidence>
<dbReference type="Pfam" id="PF02375">
    <property type="entry name" value="JmjN"/>
    <property type="match status" value="1"/>
</dbReference>
<dbReference type="PANTHER" id="PTHR10694:SF7">
    <property type="entry name" value="[HISTONE H3]-TRIMETHYL-L-LYSINE(9) DEMETHYLASE"/>
    <property type="match status" value="1"/>
</dbReference>
<keyword evidence="10" id="KW-0489">Methyltransferase</keyword>
<dbReference type="PROSITE" id="PS51183">
    <property type="entry name" value="JMJN"/>
    <property type="match status" value="1"/>
</dbReference>
<evidence type="ECO:0000256" key="4">
    <source>
        <dbReference type="ARBA" id="ARBA00022833"/>
    </source>
</evidence>
<feature type="domain" description="JmjC" evidence="9">
    <location>
        <begin position="168"/>
        <end position="334"/>
    </location>
</feature>
<keyword evidence="3" id="KW-0863">Zinc-finger</keyword>
<dbReference type="InterPro" id="IPR003349">
    <property type="entry name" value="JmjN"/>
</dbReference>
<dbReference type="SMART" id="SM00558">
    <property type="entry name" value="JmjC"/>
    <property type="match status" value="1"/>
</dbReference>
<dbReference type="AlphaFoldDB" id="A0A0V0J8J0"/>
<keyword evidence="7" id="KW-0539">Nucleus</keyword>
<dbReference type="SMART" id="SM00545">
    <property type="entry name" value="JmjN"/>
    <property type="match status" value="1"/>
</dbReference>
<evidence type="ECO:0000256" key="5">
    <source>
        <dbReference type="ARBA" id="ARBA00022853"/>
    </source>
</evidence>
<evidence type="ECO:0000256" key="7">
    <source>
        <dbReference type="ARBA" id="ARBA00023242"/>
    </source>
</evidence>
<dbReference type="GO" id="GO:0032259">
    <property type="term" value="P:methylation"/>
    <property type="evidence" value="ECO:0007669"/>
    <property type="project" value="UniProtKB-KW"/>
</dbReference>
<keyword evidence="6" id="KW-0560">Oxidoreductase</keyword>
<dbReference type="InterPro" id="IPR011011">
    <property type="entry name" value="Znf_FYVE_PHD"/>
</dbReference>
<dbReference type="GO" id="GO:0010468">
    <property type="term" value="P:regulation of gene expression"/>
    <property type="evidence" value="ECO:0007669"/>
    <property type="project" value="TreeGrafter"/>
</dbReference>
<dbReference type="EMBL" id="GEEE01010363">
    <property type="protein sequence ID" value="JAP52862.1"/>
    <property type="molecule type" value="Transcribed_RNA"/>
</dbReference>
<evidence type="ECO:0000256" key="3">
    <source>
        <dbReference type="ARBA" id="ARBA00022771"/>
    </source>
</evidence>
<dbReference type="SMART" id="SM00249">
    <property type="entry name" value="PHD"/>
    <property type="match status" value="2"/>
</dbReference>
<name>A0A0V0J8J0_SCHSO</name>